<protein>
    <submittedName>
        <fullName evidence="2">Uncharacterized protein</fullName>
    </submittedName>
</protein>
<evidence type="ECO:0000313" key="1">
    <source>
        <dbReference type="EMBL" id="QJD83282.1"/>
    </source>
</evidence>
<sequence length="46" mass="4802">MQLAVAEKRNQPDTSALSNCASAAGSCGTLSQWDVVNTETLSETSE</sequence>
<dbReference type="Proteomes" id="UP000502248">
    <property type="component" value="Chromosome"/>
</dbReference>
<dbReference type="EMBL" id="CP051680">
    <property type="protein sequence ID" value="QJD83282.1"/>
    <property type="molecule type" value="Genomic_DNA"/>
</dbReference>
<keyword evidence="2" id="KW-0614">Plasmid</keyword>
<keyword evidence="3" id="KW-1185">Reference proteome</keyword>
<evidence type="ECO:0000313" key="2">
    <source>
        <dbReference type="EMBL" id="QJD88617.1"/>
    </source>
</evidence>
<reference evidence="2 3" key="1">
    <citation type="submission" date="2020-04" db="EMBL/GenBank/DDBJ databases">
        <title>Genome sequencing of novel species.</title>
        <authorList>
            <person name="Heo J."/>
            <person name="Kim S.-J."/>
            <person name="Kim J.-S."/>
            <person name="Hong S.-B."/>
            <person name="Kwon S.-W."/>
        </authorList>
    </citation>
    <scope>NUCLEOTIDE SEQUENCE [LARGE SCALE GENOMIC DNA]</scope>
    <source>
        <strain evidence="2 3">MFER-1</strain>
        <plasmid evidence="2 3">unnamed1</plasmid>
    </source>
</reference>
<dbReference type="Proteomes" id="UP000502248">
    <property type="component" value="Plasmid unnamed1"/>
</dbReference>
<accession>A0A7Z2VSR5</accession>
<dbReference type="AlphaFoldDB" id="A0A7Z2VSR5"/>
<geneLocation type="plasmid" evidence="2 3">
    <name>unnamed1</name>
</geneLocation>
<dbReference type="RefSeq" id="WP_169279579.1">
    <property type="nucleotide sequence ID" value="NZ_CP051680.1"/>
</dbReference>
<evidence type="ECO:0000313" key="3">
    <source>
        <dbReference type="Proteomes" id="UP000502248"/>
    </source>
</evidence>
<proteinExistence type="predicted"/>
<dbReference type="KEGG" id="cheb:HH215_35875"/>
<organism evidence="2 3">
    <name type="scientific">Cohnella herbarum</name>
    <dbReference type="NCBI Taxonomy" id="2728023"/>
    <lineage>
        <taxon>Bacteria</taxon>
        <taxon>Bacillati</taxon>
        <taxon>Bacillota</taxon>
        <taxon>Bacilli</taxon>
        <taxon>Bacillales</taxon>
        <taxon>Paenibacillaceae</taxon>
        <taxon>Cohnella</taxon>
    </lineage>
</organism>
<name>A0A7Z2VSR5_9BACL</name>
<dbReference type="EMBL" id="CP051681">
    <property type="protein sequence ID" value="QJD88617.1"/>
    <property type="molecule type" value="Genomic_DNA"/>
</dbReference>
<gene>
    <name evidence="1" type="ORF">HH215_08935</name>
    <name evidence="2" type="ORF">HH215_35875</name>
</gene>
<dbReference type="KEGG" id="cheb:HH215_08935"/>